<evidence type="ECO:0000313" key="1">
    <source>
        <dbReference type="EMBL" id="MCM2394415.1"/>
    </source>
</evidence>
<dbReference type="EMBL" id="JAMQAW010000128">
    <property type="protein sequence ID" value="MCM2394415.1"/>
    <property type="molecule type" value="Genomic_DNA"/>
</dbReference>
<accession>A0ABT0V227</accession>
<dbReference type="Proteomes" id="UP001431429">
    <property type="component" value="Unassembled WGS sequence"/>
</dbReference>
<gene>
    <name evidence="1" type="ORF">NBG84_40155</name>
</gene>
<name>A0ABT0V227_9ACTN</name>
<proteinExistence type="predicted"/>
<comment type="caution">
    <text evidence="1">The sequence shown here is derived from an EMBL/GenBank/DDBJ whole genome shotgun (WGS) entry which is preliminary data.</text>
</comment>
<evidence type="ECO:0000313" key="2">
    <source>
        <dbReference type="Proteomes" id="UP001431429"/>
    </source>
</evidence>
<dbReference type="RefSeq" id="WP_250924689.1">
    <property type="nucleotide sequence ID" value="NZ_JAMQAW010000128.1"/>
</dbReference>
<keyword evidence="2" id="KW-1185">Reference proteome</keyword>
<reference evidence="1" key="1">
    <citation type="submission" date="2022-06" db="EMBL/GenBank/DDBJ databases">
        <title>Genome public.</title>
        <authorList>
            <person name="Sun Q."/>
        </authorList>
    </citation>
    <scope>NUCLEOTIDE SEQUENCE</scope>
    <source>
        <strain evidence="1">CWNU-1</strain>
    </source>
</reference>
<organism evidence="1 2">
    <name type="scientific">Streptomyces albipurpureus</name>
    <dbReference type="NCBI Taxonomy" id="2897419"/>
    <lineage>
        <taxon>Bacteria</taxon>
        <taxon>Bacillati</taxon>
        <taxon>Actinomycetota</taxon>
        <taxon>Actinomycetes</taxon>
        <taxon>Kitasatosporales</taxon>
        <taxon>Streptomycetaceae</taxon>
        <taxon>Streptomyces</taxon>
    </lineage>
</organism>
<protein>
    <submittedName>
        <fullName evidence="1">Uncharacterized protein</fullName>
    </submittedName>
</protein>
<sequence length="84" mass="9165">MARQHTFPTDLLETQTAWYRTYRYLAGTAASASGAAAHRRRLLTLSARIAAHPYWDTPAGTPAARLSLKEAARTLAAETDRPPG</sequence>